<evidence type="ECO:0000313" key="11">
    <source>
        <dbReference type="Proteomes" id="UP001501490"/>
    </source>
</evidence>
<dbReference type="Proteomes" id="UP001501490">
    <property type="component" value="Unassembled WGS sequence"/>
</dbReference>
<sequence>MSASLAPSPSISESASTEQAVVQPAPPRRSSPRPAPAVAADAALPSAPTDREQYLYLGAQWRWVTPVSFVGYLLIVLSISYFVYRQPWAAFLLVPLGISAVGTVVSLFTSSRPRRDSIHSHRAVTAGWAPDRVPSVDVFLPSAGEDLAVLRNTYDHVAALRWRGRLAVYVLDDSARSEVRALAEQRGFRYLTRPDRGYFKKAGNLRFGFERSDGDYILVLDADFVPRPDALDNLAPYLDDDEIGIVQSPQYFDVSTRMNWLQRAAGATQILFYRWVQPSRDRANAAICVGTSALYRRAALEKSGGYALIGHSEDVHTGVNLMKVGFRIRYVPVVVTKGLCPDTLEQFYTQQYRWCTGSMSLLMSKEFHRIGMTLRQRLCYWSGFLYYVTTAINVFVMVLPALLMAWFVPAGVTPANYVFVLLAMITRQTVVPFITLQSESMMGLTRVQMSYSFCHALALFDVLRNRTDAWVATGTKARSRTSTRVLNLTRAWCIGVQVLLWAAIVVHVPSYGLDRWWLLIVFAIMNLYLVYPLIVNDPNAPLLRDIPRLPALVSARLRRLRPVAAHGLLESEERAR</sequence>
<comment type="subcellular location">
    <subcellularLocation>
        <location evidence="1">Membrane</location>
        <topology evidence="1">Multi-pass membrane protein</topology>
    </subcellularLocation>
</comment>
<evidence type="ECO:0000256" key="4">
    <source>
        <dbReference type="ARBA" id="ARBA00022692"/>
    </source>
</evidence>
<dbReference type="RefSeq" id="WP_344801175.1">
    <property type="nucleotide sequence ID" value="NZ_BAABAB010000002.1"/>
</dbReference>
<reference evidence="11" key="1">
    <citation type="journal article" date="2019" name="Int. J. Syst. Evol. Microbiol.">
        <title>The Global Catalogue of Microorganisms (GCM) 10K type strain sequencing project: providing services to taxonomists for standard genome sequencing and annotation.</title>
        <authorList>
            <consortium name="The Broad Institute Genomics Platform"/>
            <consortium name="The Broad Institute Genome Sequencing Center for Infectious Disease"/>
            <person name="Wu L."/>
            <person name="Ma J."/>
        </authorList>
    </citation>
    <scope>NUCLEOTIDE SEQUENCE [LARGE SCALE GENOMIC DNA]</scope>
    <source>
        <strain evidence="11">JCM 16929</strain>
    </source>
</reference>
<evidence type="ECO:0000256" key="1">
    <source>
        <dbReference type="ARBA" id="ARBA00004141"/>
    </source>
</evidence>
<evidence type="ECO:0000256" key="5">
    <source>
        <dbReference type="ARBA" id="ARBA00022989"/>
    </source>
</evidence>
<keyword evidence="11" id="KW-1185">Reference proteome</keyword>
<feature type="transmembrane region" description="Helical" evidence="8">
    <location>
        <begin position="384"/>
        <end position="408"/>
    </location>
</feature>
<organism evidence="10 11">
    <name type="scientific">Microlunatus ginsengisoli</name>
    <dbReference type="NCBI Taxonomy" id="363863"/>
    <lineage>
        <taxon>Bacteria</taxon>
        <taxon>Bacillati</taxon>
        <taxon>Actinomycetota</taxon>
        <taxon>Actinomycetes</taxon>
        <taxon>Propionibacteriales</taxon>
        <taxon>Propionibacteriaceae</taxon>
        <taxon>Microlunatus</taxon>
    </lineage>
</organism>
<proteinExistence type="predicted"/>
<name>A0ABP6ZDF8_9ACTN</name>
<feature type="domain" description="Glycosyltransferase 2-like" evidence="9">
    <location>
        <begin position="216"/>
        <end position="422"/>
    </location>
</feature>
<gene>
    <name evidence="10" type="ORF">GCM10022236_01730</name>
</gene>
<evidence type="ECO:0000259" key="9">
    <source>
        <dbReference type="Pfam" id="PF13632"/>
    </source>
</evidence>
<dbReference type="CDD" id="cd06421">
    <property type="entry name" value="CESA_CelA_like"/>
    <property type="match status" value="1"/>
</dbReference>
<protein>
    <recommendedName>
        <fullName evidence="9">Glycosyltransferase 2-like domain-containing protein</fullName>
    </recommendedName>
</protein>
<dbReference type="InterPro" id="IPR001173">
    <property type="entry name" value="Glyco_trans_2-like"/>
</dbReference>
<feature type="transmembrane region" description="Helical" evidence="8">
    <location>
        <begin position="88"/>
        <end position="108"/>
    </location>
</feature>
<feature type="transmembrane region" description="Helical" evidence="8">
    <location>
        <begin position="61"/>
        <end position="82"/>
    </location>
</feature>
<dbReference type="Pfam" id="PF13632">
    <property type="entry name" value="Glyco_trans_2_3"/>
    <property type="match status" value="1"/>
</dbReference>
<keyword evidence="4 8" id="KW-0812">Transmembrane</keyword>
<keyword evidence="5 8" id="KW-1133">Transmembrane helix</keyword>
<feature type="transmembrane region" description="Helical" evidence="8">
    <location>
        <begin position="516"/>
        <end position="534"/>
    </location>
</feature>
<evidence type="ECO:0000256" key="7">
    <source>
        <dbReference type="SAM" id="MobiDB-lite"/>
    </source>
</evidence>
<feature type="transmembrane region" description="Helical" evidence="8">
    <location>
        <begin position="485"/>
        <end position="504"/>
    </location>
</feature>
<dbReference type="Gene3D" id="3.90.550.10">
    <property type="entry name" value="Spore Coat Polysaccharide Biosynthesis Protein SpsA, Chain A"/>
    <property type="match status" value="1"/>
</dbReference>
<evidence type="ECO:0000256" key="3">
    <source>
        <dbReference type="ARBA" id="ARBA00022679"/>
    </source>
</evidence>
<comment type="caution">
    <text evidence="10">The sequence shown here is derived from an EMBL/GenBank/DDBJ whole genome shotgun (WGS) entry which is preliminary data.</text>
</comment>
<keyword evidence="2" id="KW-0328">Glycosyltransferase</keyword>
<feature type="transmembrane region" description="Helical" evidence="8">
    <location>
        <begin position="414"/>
        <end position="436"/>
    </location>
</feature>
<evidence type="ECO:0000256" key="2">
    <source>
        <dbReference type="ARBA" id="ARBA00022676"/>
    </source>
</evidence>
<feature type="compositionally biased region" description="Pro residues" evidence="7">
    <location>
        <begin position="24"/>
        <end position="35"/>
    </location>
</feature>
<dbReference type="InterPro" id="IPR029044">
    <property type="entry name" value="Nucleotide-diphossugar_trans"/>
</dbReference>
<keyword evidence="3" id="KW-0808">Transferase</keyword>
<dbReference type="EMBL" id="BAABAB010000002">
    <property type="protein sequence ID" value="GAA3603662.1"/>
    <property type="molecule type" value="Genomic_DNA"/>
</dbReference>
<dbReference type="SUPFAM" id="SSF53448">
    <property type="entry name" value="Nucleotide-diphospho-sugar transferases"/>
    <property type="match status" value="1"/>
</dbReference>
<evidence type="ECO:0000256" key="6">
    <source>
        <dbReference type="ARBA" id="ARBA00023136"/>
    </source>
</evidence>
<accession>A0ABP6ZDF8</accession>
<evidence type="ECO:0000313" key="10">
    <source>
        <dbReference type="EMBL" id="GAA3603662.1"/>
    </source>
</evidence>
<feature type="compositionally biased region" description="Polar residues" evidence="7">
    <location>
        <begin position="1"/>
        <end position="20"/>
    </location>
</feature>
<feature type="region of interest" description="Disordered" evidence="7">
    <location>
        <begin position="1"/>
        <end position="42"/>
    </location>
</feature>
<evidence type="ECO:0000256" key="8">
    <source>
        <dbReference type="SAM" id="Phobius"/>
    </source>
</evidence>
<keyword evidence="6 8" id="KW-0472">Membrane</keyword>
<dbReference type="InterPro" id="IPR050321">
    <property type="entry name" value="Glycosyltr_2/OpgH_subfam"/>
</dbReference>
<dbReference type="PANTHER" id="PTHR43867">
    <property type="entry name" value="CELLULOSE SYNTHASE CATALYTIC SUBUNIT A [UDP-FORMING]"/>
    <property type="match status" value="1"/>
</dbReference>
<dbReference type="PANTHER" id="PTHR43867:SF2">
    <property type="entry name" value="CELLULOSE SYNTHASE CATALYTIC SUBUNIT A [UDP-FORMING]"/>
    <property type="match status" value="1"/>
</dbReference>